<gene>
    <name evidence="12" type="ORF">AKJ17_01335</name>
</gene>
<dbReference type="OrthoDB" id="1628901at2"/>
<keyword evidence="4" id="KW-1003">Cell membrane</keyword>
<dbReference type="PROSITE" id="PS52015">
    <property type="entry name" value="TONB_CTD"/>
    <property type="match status" value="1"/>
</dbReference>
<comment type="caution">
    <text evidence="12">The sequence shown here is derived from an EMBL/GenBank/DDBJ whole genome shotgun (WGS) entry which is preliminary data.</text>
</comment>
<evidence type="ECO:0000256" key="7">
    <source>
        <dbReference type="ARBA" id="ARBA00022927"/>
    </source>
</evidence>
<evidence type="ECO:0000256" key="5">
    <source>
        <dbReference type="ARBA" id="ARBA00022519"/>
    </source>
</evidence>
<keyword evidence="6 10" id="KW-0812">Transmembrane</keyword>
<evidence type="ECO:0000256" key="2">
    <source>
        <dbReference type="ARBA" id="ARBA00006555"/>
    </source>
</evidence>
<dbReference type="PANTHER" id="PTHR33446">
    <property type="entry name" value="PROTEIN TONB-RELATED"/>
    <property type="match status" value="1"/>
</dbReference>
<evidence type="ECO:0000313" key="12">
    <source>
        <dbReference type="EMBL" id="KOO05468.1"/>
    </source>
</evidence>
<dbReference type="Gene3D" id="3.30.2420.10">
    <property type="entry name" value="TonB"/>
    <property type="match status" value="1"/>
</dbReference>
<comment type="similarity">
    <text evidence="2">Belongs to the TonB family.</text>
</comment>
<evidence type="ECO:0000256" key="6">
    <source>
        <dbReference type="ARBA" id="ARBA00022692"/>
    </source>
</evidence>
<comment type="subcellular location">
    <subcellularLocation>
        <location evidence="1">Cell inner membrane</location>
        <topology evidence="1">Single-pass membrane protein</topology>
        <orientation evidence="1">Periplasmic side</orientation>
    </subcellularLocation>
</comment>
<dbReference type="NCBIfam" id="TIGR01352">
    <property type="entry name" value="tonB_Cterm"/>
    <property type="match status" value="1"/>
</dbReference>
<dbReference type="GO" id="GO:0005886">
    <property type="term" value="C:plasma membrane"/>
    <property type="evidence" value="ECO:0007669"/>
    <property type="project" value="UniProtKB-SubCell"/>
</dbReference>
<keyword evidence="8 10" id="KW-1133">Transmembrane helix</keyword>
<dbReference type="PANTHER" id="PTHR33446:SF14">
    <property type="entry name" value="PROTEIN TONB"/>
    <property type="match status" value="1"/>
</dbReference>
<evidence type="ECO:0000256" key="9">
    <source>
        <dbReference type="ARBA" id="ARBA00023136"/>
    </source>
</evidence>
<keyword evidence="5" id="KW-0997">Cell inner membrane</keyword>
<organism evidence="12 13">
    <name type="scientific">Vibrio nereis</name>
    <dbReference type="NCBI Taxonomy" id="693"/>
    <lineage>
        <taxon>Bacteria</taxon>
        <taxon>Pseudomonadati</taxon>
        <taxon>Pseudomonadota</taxon>
        <taxon>Gammaproteobacteria</taxon>
        <taxon>Vibrionales</taxon>
        <taxon>Vibrionaceae</taxon>
        <taxon>Vibrio</taxon>
    </lineage>
</organism>
<reference evidence="13" key="1">
    <citation type="submission" date="2015-08" db="EMBL/GenBank/DDBJ databases">
        <title>Vibrio galatheae sp. nov., a novel member of the Vibrionaceae family isolated from the Solomon Islands.</title>
        <authorList>
            <person name="Giubergia S."/>
            <person name="Machado H."/>
            <person name="Mateiu R.V."/>
            <person name="Gram L."/>
        </authorList>
    </citation>
    <scope>NUCLEOTIDE SEQUENCE [LARGE SCALE GENOMIC DNA]</scope>
    <source>
        <strain evidence="13">DSM 19584</strain>
    </source>
</reference>
<dbReference type="STRING" id="693.AKJ17_01335"/>
<evidence type="ECO:0000256" key="1">
    <source>
        <dbReference type="ARBA" id="ARBA00004383"/>
    </source>
</evidence>
<evidence type="ECO:0000256" key="3">
    <source>
        <dbReference type="ARBA" id="ARBA00022448"/>
    </source>
</evidence>
<dbReference type="Pfam" id="PF03544">
    <property type="entry name" value="TonB_C"/>
    <property type="match status" value="1"/>
</dbReference>
<feature type="domain" description="TonB C-terminal" evidence="11">
    <location>
        <begin position="132"/>
        <end position="219"/>
    </location>
</feature>
<proteinExistence type="inferred from homology"/>
<dbReference type="InterPro" id="IPR051045">
    <property type="entry name" value="TonB-dependent_transducer"/>
</dbReference>
<dbReference type="Proteomes" id="UP000037515">
    <property type="component" value="Unassembled WGS sequence"/>
</dbReference>
<accession>A0A0M0HV34</accession>
<dbReference type="GO" id="GO:0015031">
    <property type="term" value="P:protein transport"/>
    <property type="evidence" value="ECO:0007669"/>
    <property type="project" value="UniProtKB-KW"/>
</dbReference>
<feature type="transmembrane region" description="Helical" evidence="10">
    <location>
        <begin position="12"/>
        <end position="35"/>
    </location>
</feature>
<keyword evidence="9 10" id="KW-0472">Membrane</keyword>
<protein>
    <recommendedName>
        <fullName evidence="11">TonB C-terminal domain-containing protein</fullName>
    </recommendedName>
</protein>
<name>A0A0M0HV34_VIBNE</name>
<keyword evidence="3" id="KW-0813">Transport</keyword>
<dbReference type="PATRIC" id="fig|693.5.peg.266"/>
<evidence type="ECO:0000313" key="13">
    <source>
        <dbReference type="Proteomes" id="UP000037515"/>
    </source>
</evidence>
<evidence type="ECO:0000256" key="10">
    <source>
        <dbReference type="SAM" id="Phobius"/>
    </source>
</evidence>
<keyword evidence="13" id="KW-1185">Reference proteome</keyword>
<evidence type="ECO:0000256" key="8">
    <source>
        <dbReference type="ARBA" id="ARBA00022989"/>
    </source>
</evidence>
<dbReference type="RefSeq" id="WP_053393981.1">
    <property type="nucleotide sequence ID" value="NZ_LHPJ01000001.1"/>
</dbReference>
<dbReference type="InterPro" id="IPR006260">
    <property type="entry name" value="TonB/TolA_C"/>
</dbReference>
<evidence type="ECO:0000259" key="11">
    <source>
        <dbReference type="PROSITE" id="PS52015"/>
    </source>
</evidence>
<evidence type="ECO:0000256" key="4">
    <source>
        <dbReference type="ARBA" id="ARBA00022475"/>
    </source>
</evidence>
<keyword evidence="7" id="KW-0653">Protein transport</keyword>
<dbReference type="SUPFAM" id="SSF74653">
    <property type="entry name" value="TolA/TonB C-terminal domain"/>
    <property type="match status" value="1"/>
</dbReference>
<sequence>MLLSLPKINKPQWFVIIGLSIAVNLSLIALLNNLIAPSNFTPKTAYSPIYLQSASATKEQPKPETVKPLVASTAPSSAPSQPAMVDFSLPKLDSLVTLPDVVFTPDKSVDITPSLSFEFSAQGIQQGSQFQTQTVMAKPTYQIPPKYPAKAKRNGIEGYIVLALLINQQGEAEQHKVVDESPRGVFLRSSLRSVMRWKFVPPQSGEQWQQITLNYNLEN</sequence>
<dbReference type="AlphaFoldDB" id="A0A0M0HV34"/>
<dbReference type="GO" id="GO:0055085">
    <property type="term" value="P:transmembrane transport"/>
    <property type="evidence" value="ECO:0007669"/>
    <property type="project" value="InterPro"/>
</dbReference>
<dbReference type="InterPro" id="IPR037682">
    <property type="entry name" value="TonB_C"/>
</dbReference>
<dbReference type="EMBL" id="LHPJ01000001">
    <property type="protein sequence ID" value="KOO05468.1"/>
    <property type="molecule type" value="Genomic_DNA"/>
</dbReference>